<dbReference type="GO" id="GO:0006508">
    <property type="term" value="P:proteolysis"/>
    <property type="evidence" value="ECO:0007669"/>
    <property type="project" value="InterPro"/>
</dbReference>
<evidence type="ECO:0000259" key="11">
    <source>
        <dbReference type="PROSITE" id="PS50240"/>
    </source>
</evidence>
<dbReference type="InterPro" id="IPR001314">
    <property type="entry name" value="Peptidase_S1A"/>
</dbReference>
<dbReference type="AlphaFoldDB" id="A0A6I9NEG1"/>
<dbReference type="InterPro" id="IPR001254">
    <property type="entry name" value="Trypsin_dom"/>
</dbReference>
<dbReference type="InterPro" id="IPR036772">
    <property type="entry name" value="SRCR-like_dom_sf"/>
</dbReference>
<protein>
    <recommendedName>
        <fullName evidence="8">Soluble scavenger receptor cysteine-rich domain-containing protein SSC5D</fullName>
    </recommendedName>
</protein>
<evidence type="ECO:0000313" key="14">
    <source>
        <dbReference type="RefSeq" id="XP_010776094.1"/>
    </source>
</evidence>
<dbReference type="InterPro" id="IPR009003">
    <property type="entry name" value="Peptidase_S1_PA"/>
</dbReference>
<name>A0A6I9NEG1_9TELE</name>
<dbReference type="SUPFAM" id="SSF56487">
    <property type="entry name" value="SRCR-like"/>
    <property type="match status" value="3"/>
</dbReference>
<reference evidence="14" key="1">
    <citation type="submission" date="2025-08" db="UniProtKB">
        <authorList>
            <consortium name="RefSeq"/>
        </authorList>
    </citation>
    <scope>IDENTIFICATION</scope>
    <source>
        <tissue evidence="14">Muscle</tissue>
    </source>
</reference>
<dbReference type="PROSITE" id="PS50287">
    <property type="entry name" value="SRCR_2"/>
    <property type="match status" value="3"/>
</dbReference>
<dbReference type="GO" id="GO:0004252">
    <property type="term" value="F:serine-type endopeptidase activity"/>
    <property type="evidence" value="ECO:0007669"/>
    <property type="project" value="InterPro"/>
</dbReference>
<dbReference type="Gene3D" id="3.10.250.10">
    <property type="entry name" value="SRCR-like domain"/>
    <property type="match status" value="3"/>
</dbReference>
<evidence type="ECO:0000256" key="1">
    <source>
        <dbReference type="ARBA" id="ARBA00022729"/>
    </source>
</evidence>
<accession>A0A6I9NEG1</accession>
<comment type="caution">
    <text evidence="9">Lacks conserved residue(s) required for the propagation of feature annotation.</text>
</comment>
<evidence type="ECO:0000256" key="4">
    <source>
        <dbReference type="ARBA" id="ARBA00023170"/>
    </source>
</evidence>
<evidence type="ECO:0000256" key="6">
    <source>
        <dbReference type="ARBA" id="ARBA00058074"/>
    </source>
</evidence>
<dbReference type="Gene3D" id="2.40.10.10">
    <property type="entry name" value="Trypsin-like serine proteases"/>
    <property type="match status" value="1"/>
</dbReference>
<dbReference type="SUPFAM" id="SSF50494">
    <property type="entry name" value="Trypsin-like serine proteases"/>
    <property type="match status" value="1"/>
</dbReference>
<dbReference type="FunFam" id="3.10.250.10:FF:000006">
    <property type="entry name" value="neurotrypsin isoform X2"/>
    <property type="match status" value="1"/>
</dbReference>
<feature type="domain" description="SRCR" evidence="12">
    <location>
        <begin position="15"/>
        <end position="115"/>
    </location>
</feature>
<evidence type="ECO:0000256" key="2">
    <source>
        <dbReference type="ARBA" id="ARBA00022737"/>
    </source>
</evidence>
<keyword evidence="2" id="KW-0677">Repeat</keyword>
<dbReference type="InterPro" id="IPR001190">
    <property type="entry name" value="SRCR"/>
</dbReference>
<dbReference type="Pfam" id="PF00089">
    <property type="entry name" value="Trypsin"/>
    <property type="match status" value="1"/>
</dbReference>
<feature type="region of interest" description="Disordered" evidence="10">
    <location>
        <begin position="606"/>
        <end position="653"/>
    </location>
</feature>
<dbReference type="PROSITE" id="PS50240">
    <property type="entry name" value="TRYPSIN_DOM"/>
    <property type="match status" value="1"/>
</dbReference>
<comment type="subunit">
    <text evidence="7">Interacts with LGALS1 and laminin.</text>
</comment>
<dbReference type="Proteomes" id="UP000504611">
    <property type="component" value="Unplaced"/>
</dbReference>
<feature type="disulfide bond" evidence="9">
    <location>
        <begin position="147"/>
        <end position="211"/>
    </location>
</feature>
<proteinExistence type="predicted"/>
<evidence type="ECO:0000256" key="10">
    <source>
        <dbReference type="SAM" id="MobiDB-lite"/>
    </source>
</evidence>
<feature type="region of interest" description="Disordered" evidence="10">
    <location>
        <begin position="665"/>
        <end position="692"/>
    </location>
</feature>
<dbReference type="OrthoDB" id="536948at2759"/>
<keyword evidence="13" id="KW-1185">Reference proteome</keyword>
<keyword evidence="3 9" id="KW-1015">Disulfide bond</keyword>
<dbReference type="GeneID" id="104951157"/>
<dbReference type="PROSITE" id="PS00420">
    <property type="entry name" value="SRCR_1"/>
    <property type="match status" value="3"/>
</dbReference>
<comment type="function">
    <text evidence="6">Binds to extracellular matrix proteins. Binds to pathogen-associated molecular patterns (PAMPs) present on the cell walls of Gram-positive and Gram-negative bacteria and fungi, behaving as a pattern recognition receptor (PRR). Induces bacterial and fungal aggregation and subsequent inhibition of PAMP-induced cytokine release. Does not possess intrinsic bactericidal activity. May play a role in the innate defense and homeostasis of certain epithelial surfaces.</text>
</comment>
<dbReference type="RefSeq" id="XP_010776094.1">
    <property type="nucleotide sequence ID" value="XM_010777792.1"/>
</dbReference>
<dbReference type="SMART" id="SM00202">
    <property type="entry name" value="SR"/>
    <property type="match status" value="3"/>
</dbReference>
<evidence type="ECO:0000256" key="7">
    <source>
        <dbReference type="ARBA" id="ARBA00064153"/>
    </source>
</evidence>
<feature type="disulfide bond" evidence="9">
    <location>
        <begin position="191"/>
        <end position="201"/>
    </location>
</feature>
<feature type="compositionally biased region" description="Basic and acidic residues" evidence="10">
    <location>
        <begin position="610"/>
        <end position="643"/>
    </location>
</feature>
<organism evidence="13 14">
    <name type="scientific">Notothenia coriiceps</name>
    <name type="common">black rockcod</name>
    <dbReference type="NCBI Taxonomy" id="8208"/>
    <lineage>
        <taxon>Eukaryota</taxon>
        <taxon>Metazoa</taxon>
        <taxon>Chordata</taxon>
        <taxon>Craniata</taxon>
        <taxon>Vertebrata</taxon>
        <taxon>Euteleostomi</taxon>
        <taxon>Actinopterygii</taxon>
        <taxon>Neopterygii</taxon>
        <taxon>Teleostei</taxon>
        <taxon>Neoteleostei</taxon>
        <taxon>Acanthomorphata</taxon>
        <taxon>Eupercaria</taxon>
        <taxon>Perciformes</taxon>
        <taxon>Notothenioidei</taxon>
        <taxon>Nototheniidae</taxon>
        <taxon>Notothenia</taxon>
    </lineage>
</organism>
<feature type="disulfide bond" evidence="9">
    <location>
        <begin position="160"/>
        <end position="221"/>
    </location>
</feature>
<feature type="domain" description="SRCR" evidence="12">
    <location>
        <begin position="243"/>
        <end position="341"/>
    </location>
</feature>
<evidence type="ECO:0000259" key="12">
    <source>
        <dbReference type="PROSITE" id="PS50287"/>
    </source>
</evidence>
<keyword evidence="5" id="KW-0325">Glycoprotein</keyword>
<feature type="disulfide bond" evidence="9">
    <location>
        <begin position="310"/>
        <end position="320"/>
    </location>
</feature>
<evidence type="ECO:0000256" key="9">
    <source>
        <dbReference type="PROSITE-ProRule" id="PRU00196"/>
    </source>
</evidence>
<dbReference type="SMART" id="SM00020">
    <property type="entry name" value="Tryp_SPc"/>
    <property type="match status" value="1"/>
</dbReference>
<dbReference type="PRINTS" id="PR00722">
    <property type="entry name" value="CHYMOTRYPSIN"/>
</dbReference>
<feature type="disulfide bond" evidence="9">
    <location>
        <begin position="53"/>
        <end position="114"/>
    </location>
</feature>
<gene>
    <name evidence="14" type="primary">LOC104951157</name>
</gene>
<dbReference type="FunFam" id="3.10.250.10:FF:000001">
    <property type="entry name" value="Lysyl oxidase 4 isoform X1"/>
    <property type="match status" value="1"/>
</dbReference>
<dbReference type="PRINTS" id="PR00258">
    <property type="entry name" value="SPERACTRCPTR"/>
</dbReference>
<feature type="disulfide bond" evidence="9">
    <location>
        <begin position="84"/>
        <end position="94"/>
    </location>
</feature>
<dbReference type="Pfam" id="PF00530">
    <property type="entry name" value="SRCR"/>
    <property type="match status" value="3"/>
</dbReference>
<keyword evidence="1" id="KW-0732">Signal</keyword>
<keyword evidence="4" id="KW-0675">Receptor</keyword>
<feature type="domain" description="SRCR" evidence="12">
    <location>
        <begin position="122"/>
        <end position="222"/>
    </location>
</feature>
<sequence>MGIFLHPLSGSGPPLRLVGGEEDFEGRVEVFHTGRWGSICDDQWDDRDAEVACRQLGFGGVAKAWSWAHFGQGSGPILLDAVKCTGNELFLDQCPHGDWEQHNCDHMEDAGVSCSPYTDGVVRLVGGDSPWEGRVEVFHSGDWGTVCDDHWSQQHAEVVCRQLGYRGHAEVVSDGMFGEGVGLILLDDVHCEGSETSLLDCPHGIWGRTDCSHSEDVGVRCRKRPSQETNQVPVIAPSTGPLVRLVGGSNRKEGRVEVYLHGDWGSICDSGWNDLNAAVVCRQLGHSLGAVAAGGFGQGKGPIHLDQVRCTGKEEFLGECPSLGQSTQSCRRRVDAGVKCDAPPRESAAGAKPRELSCGLRKLGEEEGKRESQGEGNMLSTSWPWRVSVWLHSQEDGGPLCSGTLISPCWALTSASCVSRLGSDPSRYVVRVGASEQTLTPQQVVVHRKFKGQSGGHDLALLKLPSTKGHCLTFDPNTNAACLPAADASSGGIPPSSCVVIVTAGLTGPDSVLASWVPLMSSWQCKKRYGDSFSSHGTLCAGSPPDTSLLHDNGCQGNSGGGLVCQGESGRWFLTGVVTGGNGCSDPSSPSLYTRVSRFKSWIEEVTNTHPEEARTHTDTQQDLTHADSDPTHTHSEGKSEHSHVHKHTHDQQETNEIIDITKKHTHHTHTKQHVNTHTHHGGDDTDAQILV</sequence>
<feature type="compositionally biased region" description="Basic residues" evidence="10">
    <location>
        <begin position="665"/>
        <end position="680"/>
    </location>
</feature>
<dbReference type="KEGG" id="ncc:104951157"/>
<dbReference type="CDD" id="cd00190">
    <property type="entry name" value="Tryp_SPc"/>
    <property type="match status" value="1"/>
</dbReference>
<dbReference type="PANTHER" id="PTHR48071:SF18">
    <property type="entry name" value="DELETED IN MALIGNANT BRAIN TUMORS 1 PROTEIN-RELATED"/>
    <property type="match status" value="1"/>
</dbReference>
<evidence type="ECO:0000256" key="8">
    <source>
        <dbReference type="ARBA" id="ARBA00069168"/>
    </source>
</evidence>
<dbReference type="GO" id="GO:0016020">
    <property type="term" value="C:membrane"/>
    <property type="evidence" value="ECO:0007669"/>
    <property type="project" value="InterPro"/>
</dbReference>
<dbReference type="FunFam" id="3.10.250.10:FF:000007">
    <property type="entry name" value="Soluble scavenger receptor cysteine-rich domain-containing protein SSC5D"/>
    <property type="match status" value="1"/>
</dbReference>
<feature type="domain" description="Peptidase S1" evidence="11">
    <location>
        <begin position="371"/>
        <end position="608"/>
    </location>
</feature>
<evidence type="ECO:0000256" key="3">
    <source>
        <dbReference type="ARBA" id="ARBA00023157"/>
    </source>
</evidence>
<feature type="disulfide bond" evidence="9">
    <location>
        <begin position="40"/>
        <end position="104"/>
    </location>
</feature>
<dbReference type="PANTHER" id="PTHR48071">
    <property type="entry name" value="SRCR DOMAIN-CONTAINING PROTEIN"/>
    <property type="match status" value="1"/>
</dbReference>
<evidence type="ECO:0000256" key="5">
    <source>
        <dbReference type="ARBA" id="ARBA00023180"/>
    </source>
</evidence>
<evidence type="ECO:0000313" key="13">
    <source>
        <dbReference type="Proteomes" id="UP000504611"/>
    </source>
</evidence>
<dbReference type="InterPro" id="IPR043504">
    <property type="entry name" value="Peptidase_S1_PA_chymotrypsin"/>
</dbReference>